<dbReference type="PANTHER" id="PTHR43065:SF46">
    <property type="entry name" value="C4-DICARBOXYLATE TRANSPORT SENSOR PROTEIN DCTB"/>
    <property type="match status" value="1"/>
</dbReference>
<keyword evidence="6" id="KW-0067">ATP-binding</keyword>
<dbReference type="SMART" id="SM00387">
    <property type="entry name" value="HATPase_c"/>
    <property type="match status" value="1"/>
</dbReference>
<dbReference type="InterPro" id="IPR036890">
    <property type="entry name" value="HATPase_C_sf"/>
</dbReference>
<feature type="transmembrane region" description="Helical" evidence="8">
    <location>
        <begin position="33"/>
        <end position="53"/>
    </location>
</feature>
<dbReference type="InterPro" id="IPR004358">
    <property type="entry name" value="Sig_transdc_His_kin-like_C"/>
</dbReference>
<evidence type="ECO:0000256" key="1">
    <source>
        <dbReference type="ARBA" id="ARBA00000085"/>
    </source>
</evidence>
<evidence type="ECO:0000313" key="10">
    <source>
        <dbReference type="EMBL" id="SDL97753.1"/>
    </source>
</evidence>
<evidence type="ECO:0000313" key="11">
    <source>
        <dbReference type="Proteomes" id="UP000198901"/>
    </source>
</evidence>
<dbReference type="PANTHER" id="PTHR43065">
    <property type="entry name" value="SENSOR HISTIDINE KINASE"/>
    <property type="match status" value="1"/>
</dbReference>
<keyword evidence="8" id="KW-1133">Transmembrane helix</keyword>
<dbReference type="GO" id="GO:0000160">
    <property type="term" value="P:phosphorelay signal transduction system"/>
    <property type="evidence" value="ECO:0007669"/>
    <property type="project" value="UniProtKB-KW"/>
</dbReference>
<comment type="catalytic activity">
    <reaction evidence="1">
        <text>ATP + protein L-histidine = ADP + protein N-phospho-L-histidine.</text>
        <dbReference type="EC" id="2.7.13.3"/>
    </reaction>
</comment>
<dbReference type="Gene3D" id="3.30.565.10">
    <property type="entry name" value="Histidine kinase-like ATPase, C-terminal domain"/>
    <property type="match status" value="1"/>
</dbReference>
<dbReference type="SUPFAM" id="SSF55874">
    <property type="entry name" value="ATPase domain of HSP90 chaperone/DNA topoisomerase II/histidine kinase"/>
    <property type="match status" value="1"/>
</dbReference>
<evidence type="ECO:0000256" key="4">
    <source>
        <dbReference type="ARBA" id="ARBA00022741"/>
    </source>
</evidence>
<keyword evidence="4" id="KW-0547">Nucleotide-binding</keyword>
<dbReference type="AlphaFoldDB" id="A0A1G9PGS3"/>
<proteinExistence type="predicted"/>
<feature type="domain" description="Histidine kinase" evidence="9">
    <location>
        <begin position="227"/>
        <end position="445"/>
    </location>
</feature>
<dbReference type="Proteomes" id="UP000198901">
    <property type="component" value="Unassembled WGS sequence"/>
</dbReference>
<dbReference type="OrthoDB" id="1931120at2"/>
<evidence type="ECO:0000256" key="8">
    <source>
        <dbReference type="SAM" id="Phobius"/>
    </source>
</evidence>
<dbReference type="InterPro" id="IPR003594">
    <property type="entry name" value="HATPase_dom"/>
</dbReference>
<keyword evidence="8" id="KW-0472">Membrane</keyword>
<evidence type="ECO:0000256" key="2">
    <source>
        <dbReference type="ARBA" id="ARBA00012438"/>
    </source>
</evidence>
<dbReference type="STRING" id="563176.SAMN04488090_2166"/>
<sequence>MRNFTFQIYLRVAIIVLVSILLSYLWFNSRLIVTKGVLVLLLVYLSFDLVNYLKKANRRVMDLFEAIRYADFTRNYTTRYLGGSPEYDFLVQEVIDSYRKNRSEKEELVRYLETIVQHLSVGLVVFGHDGHIETVNTATKRLLNVIVLRNIKDLQAGTPALVEALETASSGDTGLLRLTLGGEERTLAYAVTEFIRKDQKLKLVSLKDIQSELQNQEFDAWRNLTRVLTHEIVNSITPIHSLSGSLKGLIESEWENDHRLTDETYSDLLDSLSVMERRSESLMELIDAYRRFSRLPKPDFKVVPVQTVLNNVMSLYRTEAADKGIPMVMRVEPETLEMTADPQLIEFVLINLTKNAIQAMEGVAEPRLELIGQYDKSQRVIIQVSDTGKGIIPEAIDKIFVPFFSTKQGGSGIGLSLSRQIMLQHRGILRVESEPGVKTVFTLRF</sequence>
<feature type="transmembrane region" description="Helical" evidence="8">
    <location>
        <begin position="9"/>
        <end position="27"/>
    </location>
</feature>
<dbReference type="Pfam" id="PF02518">
    <property type="entry name" value="HATPase_c"/>
    <property type="match status" value="1"/>
</dbReference>
<name>A0A1G9PGS3_9BACT</name>
<dbReference type="EC" id="2.7.13.3" evidence="2"/>
<dbReference type="PROSITE" id="PS50109">
    <property type="entry name" value="HIS_KIN"/>
    <property type="match status" value="1"/>
</dbReference>
<dbReference type="GO" id="GO:0005524">
    <property type="term" value="F:ATP binding"/>
    <property type="evidence" value="ECO:0007669"/>
    <property type="project" value="UniProtKB-KW"/>
</dbReference>
<keyword evidence="3" id="KW-0808">Transferase</keyword>
<dbReference type="InterPro" id="IPR005467">
    <property type="entry name" value="His_kinase_dom"/>
</dbReference>
<keyword evidence="8" id="KW-0812">Transmembrane</keyword>
<evidence type="ECO:0000259" key="9">
    <source>
        <dbReference type="PROSITE" id="PS50109"/>
    </source>
</evidence>
<gene>
    <name evidence="10" type="ORF">SAMN04488090_2166</name>
</gene>
<evidence type="ECO:0000256" key="5">
    <source>
        <dbReference type="ARBA" id="ARBA00022777"/>
    </source>
</evidence>
<keyword evidence="11" id="KW-1185">Reference proteome</keyword>
<dbReference type="EMBL" id="FNGS01000004">
    <property type="protein sequence ID" value="SDL97753.1"/>
    <property type="molecule type" value="Genomic_DNA"/>
</dbReference>
<evidence type="ECO:0000256" key="6">
    <source>
        <dbReference type="ARBA" id="ARBA00022840"/>
    </source>
</evidence>
<protein>
    <recommendedName>
        <fullName evidence="2">histidine kinase</fullName>
        <ecNumber evidence="2">2.7.13.3</ecNumber>
    </recommendedName>
</protein>
<dbReference type="PRINTS" id="PR00344">
    <property type="entry name" value="BCTRLSENSOR"/>
</dbReference>
<evidence type="ECO:0000256" key="7">
    <source>
        <dbReference type="ARBA" id="ARBA00023012"/>
    </source>
</evidence>
<dbReference type="GO" id="GO:0004673">
    <property type="term" value="F:protein histidine kinase activity"/>
    <property type="evidence" value="ECO:0007669"/>
    <property type="project" value="UniProtKB-EC"/>
</dbReference>
<organism evidence="10 11">
    <name type="scientific">Siphonobacter aquaeclarae</name>
    <dbReference type="NCBI Taxonomy" id="563176"/>
    <lineage>
        <taxon>Bacteria</taxon>
        <taxon>Pseudomonadati</taxon>
        <taxon>Bacteroidota</taxon>
        <taxon>Cytophagia</taxon>
        <taxon>Cytophagales</taxon>
        <taxon>Cytophagaceae</taxon>
        <taxon>Siphonobacter</taxon>
    </lineage>
</organism>
<keyword evidence="7" id="KW-0902">Two-component regulatory system</keyword>
<keyword evidence="5 10" id="KW-0418">Kinase</keyword>
<dbReference type="RefSeq" id="WP_093201633.1">
    <property type="nucleotide sequence ID" value="NZ_FNGS01000004.1"/>
</dbReference>
<evidence type="ECO:0000256" key="3">
    <source>
        <dbReference type="ARBA" id="ARBA00022679"/>
    </source>
</evidence>
<accession>A0A1G9PGS3</accession>
<reference evidence="10 11" key="1">
    <citation type="submission" date="2016-10" db="EMBL/GenBank/DDBJ databases">
        <authorList>
            <person name="de Groot N.N."/>
        </authorList>
    </citation>
    <scope>NUCLEOTIDE SEQUENCE [LARGE SCALE GENOMIC DNA]</scope>
    <source>
        <strain evidence="10 11">DSM 21668</strain>
    </source>
</reference>